<dbReference type="Proteomes" id="UP000197032">
    <property type="component" value="Unassembled WGS sequence"/>
</dbReference>
<gene>
    <name evidence="5" type="ORF">KKC1_03440</name>
</gene>
<dbReference type="PANTHER" id="PTHR43423:SF1">
    <property type="entry name" value="ABC TRANSPORTER I FAMILY MEMBER 17"/>
    <property type="match status" value="1"/>
</dbReference>
<dbReference type="Gene3D" id="3.40.50.300">
    <property type="entry name" value="P-loop containing nucleotide triphosphate hydrolases"/>
    <property type="match status" value="1"/>
</dbReference>
<name>A0A1Z5HNR7_9FIRM</name>
<evidence type="ECO:0000256" key="2">
    <source>
        <dbReference type="ARBA" id="ARBA00022741"/>
    </source>
</evidence>
<evidence type="ECO:0000313" key="5">
    <source>
        <dbReference type="EMBL" id="GAW91182.1"/>
    </source>
</evidence>
<dbReference type="GO" id="GO:0005524">
    <property type="term" value="F:ATP binding"/>
    <property type="evidence" value="ECO:0007669"/>
    <property type="project" value="UniProtKB-KW"/>
</dbReference>
<dbReference type="PROSITE" id="PS50893">
    <property type="entry name" value="ABC_TRANSPORTER_2"/>
    <property type="match status" value="1"/>
</dbReference>
<dbReference type="SUPFAM" id="SSF52540">
    <property type="entry name" value="P-loop containing nucleoside triphosphate hydrolases"/>
    <property type="match status" value="1"/>
</dbReference>
<evidence type="ECO:0000256" key="1">
    <source>
        <dbReference type="ARBA" id="ARBA00022448"/>
    </source>
</evidence>
<dbReference type="InterPro" id="IPR017871">
    <property type="entry name" value="ABC_transporter-like_CS"/>
</dbReference>
<keyword evidence="2" id="KW-0547">Nucleotide-binding</keyword>
<sequence>MFELRKVRYKNVLFIDELAIPPRKVTCIVGGSGSGKTTLLKLLNHMISCDSGDVFFEGRNVRELDPVKLRRRVVMLPQNPTIFPGTIKDNLIQGFIFSEIPVAPDEELRKALQMVKLDKELHVAAADLSGGEKQRLALARILLLEPEVLLLDEPSSALDEETEEHVIKRLVEYVKSGGRTLIMVTHSKQMAQNYGEYIVTLEEGRVVKVGVNTAAGTLA</sequence>
<keyword evidence="6" id="KW-1185">Reference proteome</keyword>
<dbReference type="PANTHER" id="PTHR43423">
    <property type="entry name" value="ABC TRANSPORTER I FAMILY MEMBER 17"/>
    <property type="match status" value="1"/>
</dbReference>
<dbReference type="InterPro" id="IPR027417">
    <property type="entry name" value="P-loop_NTPase"/>
</dbReference>
<proteinExistence type="predicted"/>
<dbReference type="GO" id="GO:0016887">
    <property type="term" value="F:ATP hydrolysis activity"/>
    <property type="evidence" value="ECO:0007669"/>
    <property type="project" value="InterPro"/>
</dbReference>
<feature type="domain" description="ABC transporter" evidence="4">
    <location>
        <begin position="7"/>
        <end position="218"/>
    </location>
</feature>
<keyword evidence="3" id="KW-0067">ATP-binding</keyword>
<comment type="caution">
    <text evidence="5">The sequence shown here is derived from an EMBL/GenBank/DDBJ whole genome shotgun (WGS) entry which is preliminary data.</text>
</comment>
<dbReference type="InterPro" id="IPR003439">
    <property type="entry name" value="ABC_transporter-like_ATP-bd"/>
</dbReference>
<dbReference type="OrthoDB" id="9785080at2"/>
<dbReference type="AlphaFoldDB" id="A0A1Z5HNR7"/>
<accession>A0A1Z5HNR7</accession>
<evidence type="ECO:0000259" key="4">
    <source>
        <dbReference type="PROSITE" id="PS50893"/>
    </source>
</evidence>
<dbReference type="SMART" id="SM00382">
    <property type="entry name" value="AAA"/>
    <property type="match status" value="1"/>
</dbReference>
<organism evidence="5 6">
    <name type="scientific">Calderihabitans maritimus</name>
    <dbReference type="NCBI Taxonomy" id="1246530"/>
    <lineage>
        <taxon>Bacteria</taxon>
        <taxon>Bacillati</taxon>
        <taxon>Bacillota</taxon>
        <taxon>Clostridia</taxon>
        <taxon>Neomoorellales</taxon>
        <taxon>Calderihabitantaceae</taxon>
        <taxon>Calderihabitans</taxon>
    </lineage>
</organism>
<evidence type="ECO:0000313" key="6">
    <source>
        <dbReference type="Proteomes" id="UP000197032"/>
    </source>
</evidence>
<dbReference type="InterPro" id="IPR003593">
    <property type="entry name" value="AAA+_ATPase"/>
</dbReference>
<reference evidence="6" key="1">
    <citation type="journal article" date="2017" name="Appl. Environ. Microbiol.">
        <title>Genomic analysis of Calderihabitans maritimus KKC1, a thermophilic hydrogenogenic carboxydotrophic bacterium isolated from marine sediment.</title>
        <authorList>
            <person name="Omae K."/>
            <person name="Yoneda Y."/>
            <person name="Fukuyama Y."/>
            <person name="Yoshida T."/>
            <person name="Sako Y."/>
        </authorList>
    </citation>
    <scope>NUCLEOTIDE SEQUENCE [LARGE SCALE GENOMIC DNA]</scope>
    <source>
        <strain evidence="6">KKC1</strain>
    </source>
</reference>
<protein>
    <submittedName>
        <fullName evidence="5">ABC transporter-like protein</fullName>
    </submittedName>
</protein>
<evidence type="ECO:0000256" key="3">
    <source>
        <dbReference type="ARBA" id="ARBA00022840"/>
    </source>
</evidence>
<dbReference type="PROSITE" id="PS00211">
    <property type="entry name" value="ABC_TRANSPORTER_1"/>
    <property type="match status" value="1"/>
</dbReference>
<dbReference type="Pfam" id="PF00005">
    <property type="entry name" value="ABC_tran"/>
    <property type="match status" value="1"/>
</dbReference>
<keyword evidence="1" id="KW-0813">Transport</keyword>
<dbReference type="EMBL" id="BDGJ01000008">
    <property type="protein sequence ID" value="GAW91182.1"/>
    <property type="molecule type" value="Genomic_DNA"/>
</dbReference>